<dbReference type="PRINTS" id="PR00035">
    <property type="entry name" value="HTHGNTR"/>
</dbReference>
<dbReference type="PROSITE" id="PS50949">
    <property type="entry name" value="HTH_GNTR"/>
    <property type="match status" value="1"/>
</dbReference>
<keyword evidence="6" id="KW-1185">Reference proteome</keyword>
<dbReference type="InterPro" id="IPR036388">
    <property type="entry name" value="WH-like_DNA-bd_sf"/>
</dbReference>
<feature type="domain" description="HTH gntR-type" evidence="4">
    <location>
        <begin position="2"/>
        <end position="69"/>
    </location>
</feature>
<keyword evidence="3" id="KW-0804">Transcription</keyword>
<dbReference type="SMART" id="SM00345">
    <property type="entry name" value="HTH_GNTR"/>
    <property type="match status" value="1"/>
</dbReference>
<dbReference type="InterPro" id="IPR008920">
    <property type="entry name" value="TF_FadR/GntR_C"/>
</dbReference>
<dbReference type="Pfam" id="PF07729">
    <property type="entry name" value="FCD"/>
    <property type="match status" value="1"/>
</dbReference>
<reference evidence="5 6" key="1">
    <citation type="submission" date="2020-08" db="EMBL/GenBank/DDBJ databases">
        <title>Genomic Encyclopedia of Type Strains, Phase IV (KMG-IV): sequencing the most valuable type-strain genomes for metagenomic binning, comparative biology and taxonomic classification.</title>
        <authorList>
            <person name="Goeker M."/>
        </authorList>
    </citation>
    <scope>NUCLEOTIDE SEQUENCE [LARGE SCALE GENOMIC DNA]</scope>
    <source>
        <strain evidence="5 6">DSM 2461</strain>
    </source>
</reference>
<dbReference type="RefSeq" id="WP_184746976.1">
    <property type="nucleotide sequence ID" value="NZ_JACHGJ010000004.1"/>
</dbReference>
<dbReference type="GO" id="GO:0003700">
    <property type="term" value="F:DNA-binding transcription factor activity"/>
    <property type="evidence" value="ECO:0007669"/>
    <property type="project" value="InterPro"/>
</dbReference>
<organism evidence="5 6">
    <name type="scientific">Spirochaeta isovalerica</name>
    <dbReference type="NCBI Taxonomy" id="150"/>
    <lineage>
        <taxon>Bacteria</taxon>
        <taxon>Pseudomonadati</taxon>
        <taxon>Spirochaetota</taxon>
        <taxon>Spirochaetia</taxon>
        <taxon>Spirochaetales</taxon>
        <taxon>Spirochaetaceae</taxon>
        <taxon>Spirochaeta</taxon>
    </lineage>
</organism>
<dbReference type="InterPro" id="IPR036390">
    <property type="entry name" value="WH_DNA-bd_sf"/>
</dbReference>
<keyword evidence="1" id="KW-0805">Transcription regulation</keyword>
<dbReference type="InterPro" id="IPR000524">
    <property type="entry name" value="Tscrpt_reg_HTH_GntR"/>
</dbReference>
<evidence type="ECO:0000259" key="4">
    <source>
        <dbReference type="PROSITE" id="PS50949"/>
    </source>
</evidence>
<proteinExistence type="predicted"/>
<evidence type="ECO:0000256" key="3">
    <source>
        <dbReference type="ARBA" id="ARBA00023163"/>
    </source>
</evidence>
<dbReference type="SUPFAM" id="SSF48008">
    <property type="entry name" value="GntR ligand-binding domain-like"/>
    <property type="match status" value="1"/>
</dbReference>
<protein>
    <submittedName>
        <fullName evidence="5">DNA-binding GntR family transcriptional regulator</fullName>
    </submittedName>
</protein>
<dbReference type="PANTHER" id="PTHR43537:SF5">
    <property type="entry name" value="UXU OPERON TRANSCRIPTIONAL REGULATOR"/>
    <property type="match status" value="1"/>
</dbReference>
<sequence length="215" mass="25134">MKPSNTYIFETLKKRIINLEMKPGDAVQEKELIEEFGVSRTPVREALIKLGQIGLVETRPRVGTFVTQIDLKSVQNAYEVKKNLEGLAAELAARRAKDDQIKELFVIIERFSGYDIVRDYKLCINDDQRFHQIVRQASGNEMLIEILDQLNTKTARFLQSIEYVIDDFDWFYETLKNMAHAIEARDSEQARKTTEEHTLKFVNQMSRRFFGYMMP</sequence>
<dbReference type="AlphaFoldDB" id="A0A841RBI1"/>
<comment type="caution">
    <text evidence="5">The sequence shown here is derived from an EMBL/GenBank/DDBJ whole genome shotgun (WGS) entry which is preliminary data.</text>
</comment>
<keyword evidence="2 5" id="KW-0238">DNA-binding</keyword>
<dbReference type="Proteomes" id="UP000587760">
    <property type="component" value="Unassembled WGS sequence"/>
</dbReference>
<dbReference type="EMBL" id="JACHGJ010000004">
    <property type="protein sequence ID" value="MBB6480711.1"/>
    <property type="molecule type" value="Genomic_DNA"/>
</dbReference>
<dbReference type="SUPFAM" id="SSF46785">
    <property type="entry name" value="Winged helix' DNA-binding domain"/>
    <property type="match status" value="1"/>
</dbReference>
<dbReference type="InterPro" id="IPR011711">
    <property type="entry name" value="GntR_C"/>
</dbReference>
<gene>
    <name evidence="5" type="ORF">HNR50_002384</name>
</gene>
<dbReference type="PANTHER" id="PTHR43537">
    <property type="entry name" value="TRANSCRIPTIONAL REGULATOR, GNTR FAMILY"/>
    <property type="match status" value="1"/>
</dbReference>
<evidence type="ECO:0000256" key="2">
    <source>
        <dbReference type="ARBA" id="ARBA00023125"/>
    </source>
</evidence>
<dbReference type="Gene3D" id="1.10.10.10">
    <property type="entry name" value="Winged helix-like DNA-binding domain superfamily/Winged helix DNA-binding domain"/>
    <property type="match status" value="1"/>
</dbReference>
<evidence type="ECO:0000313" key="6">
    <source>
        <dbReference type="Proteomes" id="UP000587760"/>
    </source>
</evidence>
<dbReference type="GO" id="GO:0003677">
    <property type="term" value="F:DNA binding"/>
    <property type="evidence" value="ECO:0007669"/>
    <property type="project" value="UniProtKB-KW"/>
</dbReference>
<dbReference type="SMART" id="SM00895">
    <property type="entry name" value="FCD"/>
    <property type="match status" value="1"/>
</dbReference>
<evidence type="ECO:0000256" key="1">
    <source>
        <dbReference type="ARBA" id="ARBA00023015"/>
    </source>
</evidence>
<dbReference type="CDD" id="cd07377">
    <property type="entry name" value="WHTH_GntR"/>
    <property type="match status" value="1"/>
</dbReference>
<dbReference type="Gene3D" id="1.20.120.530">
    <property type="entry name" value="GntR ligand-binding domain-like"/>
    <property type="match status" value="1"/>
</dbReference>
<evidence type="ECO:0000313" key="5">
    <source>
        <dbReference type="EMBL" id="MBB6480711.1"/>
    </source>
</evidence>
<accession>A0A841RBI1</accession>
<name>A0A841RBI1_9SPIO</name>
<dbReference type="Pfam" id="PF00392">
    <property type="entry name" value="GntR"/>
    <property type="match status" value="1"/>
</dbReference>